<dbReference type="EMBL" id="BAABME010003694">
    <property type="protein sequence ID" value="GAA0159793.1"/>
    <property type="molecule type" value="Genomic_DNA"/>
</dbReference>
<evidence type="ECO:0000313" key="1">
    <source>
        <dbReference type="EMBL" id="GAA0159793.1"/>
    </source>
</evidence>
<reference evidence="1 2" key="1">
    <citation type="submission" date="2024-01" db="EMBL/GenBank/DDBJ databases">
        <title>The complete chloroplast genome sequence of Lithospermum erythrorhizon: insights into the phylogenetic relationship among Boraginaceae species and the maternal lineages of purple gromwells.</title>
        <authorList>
            <person name="Okada T."/>
            <person name="Watanabe K."/>
        </authorList>
    </citation>
    <scope>NUCLEOTIDE SEQUENCE [LARGE SCALE GENOMIC DNA]</scope>
</reference>
<gene>
    <name evidence="1" type="ORF">LIER_16496</name>
</gene>
<dbReference type="AlphaFoldDB" id="A0AAV3Q9D2"/>
<sequence>MNYVTPVSYSLLINGDQTCFFQPGRRLRQRDPLSPYLFIICTEGLIALLREAGLRGDIKGMTIGTGLDPLSHLFFANDTLHRSHHSGSHHVQMYS</sequence>
<dbReference type="Proteomes" id="UP001454036">
    <property type="component" value="Unassembled WGS sequence"/>
</dbReference>
<organism evidence="1 2">
    <name type="scientific">Lithospermum erythrorhizon</name>
    <name type="common">Purple gromwell</name>
    <name type="synonym">Lithospermum officinale var. erythrorhizon</name>
    <dbReference type="NCBI Taxonomy" id="34254"/>
    <lineage>
        <taxon>Eukaryota</taxon>
        <taxon>Viridiplantae</taxon>
        <taxon>Streptophyta</taxon>
        <taxon>Embryophyta</taxon>
        <taxon>Tracheophyta</taxon>
        <taxon>Spermatophyta</taxon>
        <taxon>Magnoliopsida</taxon>
        <taxon>eudicotyledons</taxon>
        <taxon>Gunneridae</taxon>
        <taxon>Pentapetalae</taxon>
        <taxon>asterids</taxon>
        <taxon>lamiids</taxon>
        <taxon>Boraginales</taxon>
        <taxon>Boraginaceae</taxon>
        <taxon>Boraginoideae</taxon>
        <taxon>Lithospermeae</taxon>
        <taxon>Lithospermum</taxon>
    </lineage>
</organism>
<protein>
    <submittedName>
        <fullName evidence="1">Uncharacterized protein</fullName>
    </submittedName>
</protein>
<name>A0AAV3Q9D2_LITER</name>
<comment type="caution">
    <text evidence="1">The sequence shown here is derived from an EMBL/GenBank/DDBJ whole genome shotgun (WGS) entry which is preliminary data.</text>
</comment>
<proteinExistence type="predicted"/>
<accession>A0AAV3Q9D2</accession>
<keyword evidence="2" id="KW-1185">Reference proteome</keyword>
<evidence type="ECO:0000313" key="2">
    <source>
        <dbReference type="Proteomes" id="UP001454036"/>
    </source>
</evidence>